<protein>
    <submittedName>
        <fullName evidence="1">Uncharacterized protein</fullName>
    </submittedName>
</protein>
<dbReference type="Proteomes" id="UP000184432">
    <property type="component" value="Unassembled WGS sequence"/>
</dbReference>
<evidence type="ECO:0000313" key="1">
    <source>
        <dbReference type="EMBL" id="SHI98117.1"/>
    </source>
</evidence>
<dbReference type="STRING" id="570521.SAMN04488508_104333"/>
<accession>A0A1M6FK98</accession>
<keyword evidence="2" id="KW-1185">Reference proteome</keyword>
<evidence type="ECO:0000313" key="2">
    <source>
        <dbReference type="Proteomes" id="UP000184432"/>
    </source>
</evidence>
<dbReference type="EMBL" id="FQYP01000004">
    <property type="protein sequence ID" value="SHI98117.1"/>
    <property type="molecule type" value="Genomic_DNA"/>
</dbReference>
<reference evidence="2" key="1">
    <citation type="submission" date="2016-11" db="EMBL/GenBank/DDBJ databases">
        <authorList>
            <person name="Varghese N."/>
            <person name="Submissions S."/>
        </authorList>
    </citation>
    <scope>NUCLEOTIDE SEQUENCE [LARGE SCALE GENOMIC DNA]</scope>
    <source>
        <strain evidence="2">DSM 22623</strain>
    </source>
</reference>
<gene>
    <name evidence="1" type="ORF">SAMN04488508_104333</name>
</gene>
<name>A0A1M6FK98_9FLAO</name>
<sequence length="124" mass="14479">MNQNRFRMSPIDKIFSNEIGISFFWKKETQTNTPKVQLIFRDIGFLLTLNELKDFSDSCTNTIQSQCCSECMDPEHCRSLLLRTPSDKIDLAVNRQEIHQIQELINGTIFKMELKSWINGLSFN</sequence>
<organism evidence="1 2">
    <name type="scientific">Aquimarina spongiae</name>
    <dbReference type="NCBI Taxonomy" id="570521"/>
    <lineage>
        <taxon>Bacteria</taxon>
        <taxon>Pseudomonadati</taxon>
        <taxon>Bacteroidota</taxon>
        <taxon>Flavobacteriia</taxon>
        <taxon>Flavobacteriales</taxon>
        <taxon>Flavobacteriaceae</taxon>
        <taxon>Aquimarina</taxon>
    </lineage>
</organism>
<proteinExistence type="predicted"/>
<dbReference type="AlphaFoldDB" id="A0A1M6FK98"/>